<proteinExistence type="inferred from homology"/>
<dbReference type="Proteomes" id="UP000477849">
    <property type="component" value="Unassembled WGS sequence"/>
</dbReference>
<dbReference type="EMBL" id="JAAKZH010000004">
    <property type="protein sequence ID" value="NGO65025.1"/>
    <property type="molecule type" value="Genomic_DNA"/>
</dbReference>
<evidence type="ECO:0000256" key="1">
    <source>
        <dbReference type="ARBA" id="ARBA00034772"/>
    </source>
</evidence>
<dbReference type="InterPro" id="IPR022761">
    <property type="entry name" value="Fumarate_lyase_N"/>
</dbReference>
<evidence type="ECO:0000313" key="3">
    <source>
        <dbReference type="EMBL" id="NGO65025.1"/>
    </source>
</evidence>
<dbReference type="InterPro" id="IPR020557">
    <property type="entry name" value="Fumarate_lyase_CS"/>
</dbReference>
<dbReference type="PANTHER" id="PTHR43172">
    <property type="entry name" value="ADENYLOSUCCINATE LYASE"/>
    <property type="match status" value="1"/>
</dbReference>
<evidence type="ECO:0000259" key="2">
    <source>
        <dbReference type="Pfam" id="PF00206"/>
    </source>
</evidence>
<dbReference type="GO" id="GO:0047472">
    <property type="term" value="F:3-carboxy-cis,cis-muconate cycloisomerase activity"/>
    <property type="evidence" value="ECO:0007669"/>
    <property type="project" value="UniProtKB-EC"/>
</dbReference>
<comment type="caution">
    <text evidence="3">The sequence shown here is derived from an EMBL/GenBank/DDBJ whole genome shotgun (WGS) entry which is preliminary data.</text>
</comment>
<dbReference type="NCBIfam" id="NF004631">
    <property type="entry name" value="PRK05975.1"/>
    <property type="match status" value="1"/>
</dbReference>
<dbReference type="PANTHER" id="PTHR43172:SF2">
    <property type="entry name" value="ADENYLOSUCCINATE LYASE C-TERMINAL DOMAIN-CONTAINING PROTEIN"/>
    <property type="match status" value="1"/>
</dbReference>
<protein>
    <submittedName>
        <fullName evidence="3">3-carboxy-cis,cis-muconate cycloisomerase</fullName>
        <ecNumber evidence="3">5.5.1.2</ecNumber>
    </submittedName>
</protein>
<dbReference type="GO" id="GO:0016829">
    <property type="term" value="F:lyase activity"/>
    <property type="evidence" value="ECO:0007669"/>
    <property type="project" value="UniProtKB-ARBA"/>
</dbReference>
<sequence>MPLTNLPYLDRLLGDEAVSRHLGLEADLAAMLRFEVALARAEASAGMLDAGTAEEIARKAEGFIPDADRMAVATLKDGVPAPNYVQQLRERVGGDAAAKVHFGATTQDVVDTALALKLEPVFALFEERLAAIDNAFADLLARFGDTPLMARSRMQAAIEITSGARITVWRKSVSRVALELAEQRRQMMILSLAGAAGTAEKFGDRIDAVRETMAAELGLAVPDYVPHADRGRIAAFAGFLSRLTGALGKFGQDVALMVQNGIDQMAVSGGGGSSAMPHKHNPVRAEILVTLARYNATQLSAIHHALVHEQERSGTAWTLEWLVLPQMIEATGTALNHALSLLTSVERIGDPA</sequence>
<keyword evidence="3" id="KW-0413">Isomerase</keyword>
<dbReference type="PROSITE" id="PS00163">
    <property type="entry name" value="FUMARATE_LYASES"/>
    <property type="match status" value="1"/>
</dbReference>
<gene>
    <name evidence="3" type="ORF">G6N76_15250</name>
</gene>
<keyword evidence="4" id="KW-1185">Reference proteome</keyword>
<feature type="domain" description="Fumarate lyase N-terminal" evidence="2">
    <location>
        <begin position="32"/>
        <end position="291"/>
    </location>
</feature>
<organism evidence="3 4">
    <name type="scientific">Rhizobium daejeonense</name>
    <dbReference type="NCBI Taxonomy" id="240521"/>
    <lineage>
        <taxon>Bacteria</taxon>
        <taxon>Pseudomonadati</taxon>
        <taxon>Pseudomonadota</taxon>
        <taxon>Alphaproteobacteria</taxon>
        <taxon>Hyphomicrobiales</taxon>
        <taxon>Rhizobiaceae</taxon>
        <taxon>Rhizobium/Agrobacterium group</taxon>
        <taxon>Rhizobium</taxon>
    </lineage>
</organism>
<name>A0A6M1S1Q2_9HYPH</name>
<dbReference type="Gene3D" id="1.20.200.10">
    <property type="entry name" value="Fumarase/aspartase (Central domain)"/>
    <property type="match status" value="1"/>
</dbReference>
<comment type="similarity">
    <text evidence="1">Belongs to the class-II fumarase/aspartase family.</text>
</comment>
<reference evidence="3 4" key="1">
    <citation type="submission" date="2020-02" db="EMBL/GenBank/DDBJ databases">
        <title>Genome sequence of the type strain CCBAU10050 of Rhizobium daejeonense.</title>
        <authorList>
            <person name="Gao J."/>
            <person name="Sun J."/>
        </authorList>
    </citation>
    <scope>NUCLEOTIDE SEQUENCE [LARGE SCALE GENOMIC DNA]</scope>
    <source>
        <strain evidence="3 4">CCBAU10050</strain>
    </source>
</reference>
<dbReference type="AlphaFoldDB" id="A0A6M1S1Q2"/>
<dbReference type="RefSeq" id="WP_163902703.1">
    <property type="nucleotide sequence ID" value="NZ_CP048427.1"/>
</dbReference>
<dbReference type="InterPro" id="IPR000362">
    <property type="entry name" value="Fumarate_lyase_fam"/>
</dbReference>
<dbReference type="Pfam" id="PF00206">
    <property type="entry name" value="Lyase_1"/>
    <property type="match status" value="1"/>
</dbReference>
<dbReference type="InterPro" id="IPR008948">
    <property type="entry name" value="L-Aspartase-like"/>
</dbReference>
<dbReference type="PRINTS" id="PR00149">
    <property type="entry name" value="FUMRATELYASE"/>
</dbReference>
<accession>A0A6M1S1Q2</accession>
<dbReference type="EC" id="5.5.1.2" evidence="3"/>
<evidence type="ECO:0000313" key="4">
    <source>
        <dbReference type="Proteomes" id="UP000477849"/>
    </source>
</evidence>
<dbReference type="SUPFAM" id="SSF48557">
    <property type="entry name" value="L-aspartase-like"/>
    <property type="match status" value="1"/>
</dbReference>